<feature type="compositionally biased region" description="Polar residues" evidence="1">
    <location>
        <begin position="522"/>
        <end position="531"/>
    </location>
</feature>
<feature type="compositionally biased region" description="Polar residues" evidence="1">
    <location>
        <begin position="211"/>
        <end position="231"/>
    </location>
</feature>
<feature type="compositionally biased region" description="Polar residues" evidence="1">
    <location>
        <begin position="497"/>
        <end position="509"/>
    </location>
</feature>
<evidence type="ECO:0000313" key="2">
    <source>
        <dbReference type="EMBL" id="CCX04603.1"/>
    </source>
</evidence>
<feature type="compositionally biased region" description="Pro residues" evidence="1">
    <location>
        <begin position="243"/>
        <end position="255"/>
    </location>
</feature>
<proteinExistence type="predicted"/>
<feature type="compositionally biased region" description="Low complexity" evidence="1">
    <location>
        <begin position="256"/>
        <end position="268"/>
    </location>
</feature>
<feature type="compositionally biased region" description="Low complexity" evidence="1">
    <location>
        <begin position="348"/>
        <end position="363"/>
    </location>
</feature>
<dbReference type="AlphaFoldDB" id="U4KTZ7"/>
<feature type="compositionally biased region" description="Polar residues" evidence="1">
    <location>
        <begin position="303"/>
        <end position="320"/>
    </location>
</feature>
<dbReference type="OrthoDB" id="5367052at2759"/>
<gene>
    <name evidence="2" type="ORF">PCON_02969</name>
</gene>
<evidence type="ECO:0000313" key="3">
    <source>
        <dbReference type="Proteomes" id="UP000018144"/>
    </source>
</evidence>
<name>U4KTZ7_PYROM</name>
<sequence>MASPYAFQLAQPPPPTSRRGISPAASISSIFGRNRSPQPPPAQSSGTSGIAAGYNPAMYTNQVGGVQHVQHVQHAQHIPPSIQNVAGPHCIRRPSMSPMRRVGEDGGAGRAYNPQAYGQLQNGGAFVPAARQEQEEVPPPPYSPPHSGRNAQQSNNQQLPQQQPSQDHTSSSHRRPSTWEQQQSEQPTSSASAQPAPSNQQYPLSPADNPTWPNSRSSFAQQGGQSGTPPSTHRHPSASPTDRPVPPPPPGPPPASSRSASVNSALPSNSASRSESQNPAASNNTTAPPIPPPPPGGPPPRSESLTRIQQLMQRQRSVSTPAKRPALQGGSRHNSPAPVQEQGIRMQGSASASASGSSSSGSANQAHGQATPASSSASQASALQASGSLASAHSASQAQATGQPSSSPPKRKMLETHEDSGRHRASPRHEEEERQRKAREENNNPWKEAMVSPRAPPTPGVGNFERPPRERLASPRGTGGLELIKERDSALIEMSIDGSQPSPTNTSYRWSGHLRRKPVSPTLVTTEISRASQLPTPPPQQLSPVSPPGKGKTPFPVEKRDESLPGPSGSGPSRMLSRHGKEPAEPEDFYHLTRRRYKEMLQAESIASTETDKLRVFLDFIEKECRYRTPVYPHADPSDQKKLAKISALLSAQDETQTPPSPDADGDINMTGAPGDRRSGGQGQWWGQNLDAASFPSKSAYEARIADEESSRGRTSSRWWETSKDGGSCSISESVAFRSDGDNDSVYGTSYPRRSRRFNKTPRQSLKEIAELVNTPRSSGTQVNGNANRDAASYLHSAAFPPDRKPSSRSRSRSQAPSASRPRPKRRPTVKTSLDIAPLLTLLPTWPREYPAVNNSHPRLEVFRDLVRTLNDISKITTLQTRFDESTEKTKDQFLTESQRRRISQAERIQGLYTRGDLHYDEMERLNLQFEHEESKIRYEAEEEDFNSFVKSVVEPAHRDLHERITAASAAYGDLMMLIKARNPMKTEEDEQPELLEYLTALKWIFDVRETLHQHSYDILASRNERYRNLTLAPLRDARDQAPLQQASAFFNKDALDRAAEFQKHKVQRYEKFMDFIEQQCSIGVEEARSRFWEIAPLIMECLEKIPEALENVVPIVPPEESVEHPEWVELPMRYLERKVAETEGAMRGLGLEEGEGLLCLLHGVKTALSRAKGEGQEQERRLTEDLKEKVGMIEEEWQEGLGGLLEKIRGDVEREMERIDPGR</sequence>
<feature type="compositionally biased region" description="Basic and acidic residues" evidence="1">
    <location>
        <begin position="412"/>
        <end position="442"/>
    </location>
</feature>
<feature type="compositionally biased region" description="Low complexity" evidence="1">
    <location>
        <begin position="181"/>
        <end position="201"/>
    </location>
</feature>
<protein>
    <submittedName>
        <fullName evidence="2">Uncharacterized protein</fullName>
    </submittedName>
</protein>
<feature type="region of interest" description="Disordered" evidence="1">
    <location>
        <begin position="702"/>
        <end position="764"/>
    </location>
</feature>
<feature type="compositionally biased region" description="Basic and acidic residues" evidence="1">
    <location>
        <begin position="579"/>
        <end position="590"/>
    </location>
</feature>
<feature type="compositionally biased region" description="Polar residues" evidence="1">
    <location>
        <begin position="269"/>
        <end position="287"/>
    </location>
</feature>
<dbReference type="EMBL" id="HF935210">
    <property type="protein sequence ID" value="CCX04603.1"/>
    <property type="molecule type" value="Genomic_DNA"/>
</dbReference>
<dbReference type="eggNOG" id="ENOG502QURU">
    <property type="taxonomic scope" value="Eukaryota"/>
</dbReference>
<organism evidence="2 3">
    <name type="scientific">Pyronema omphalodes (strain CBS 100304)</name>
    <name type="common">Pyronema confluens</name>
    <dbReference type="NCBI Taxonomy" id="1076935"/>
    <lineage>
        <taxon>Eukaryota</taxon>
        <taxon>Fungi</taxon>
        <taxon>Dikarya</taxon>
        <taxon>Ascomycota</taxon>
        <taxon>Pezizomycotina</taxon>
        <taxon>Pezizomycetes</taxon>
        <taxon>Pezizales</taxon>
        <taxon>Pyronemataceae</taxon>
        <taxon>Pyronema</taxon>
    </lineage>
</organism>
<evidence type="ECO:0000256" key="1">
    <source>
        <dbReference type="SAM" id="MobiDB-lite"/>
    </source>
</evidence>
<feature type="region of interest" description="Disordered" evidence="1">
    <location>
        <begin position="798"/>
        <end position="833"/>
    </location>
</feature>
<feature type="region of interest" description="Disordered" evidence="1">
    <location>
        <begin position="653"/>
        <end position="689"/>
    </location>
</feature>
<feature type="compositionally biased region" description="Pro residues" evidence="1">
    <location>
        <begin position="535"/>
        <end position="547"/>
    </location>
</feature>
<reference evidence="2 3" key="1">
    <citation type="journal article" date="2013" name="PLoS Genet.">
        <title>The genome and development-dependent transcriptomes of Pyronema confluens: a window into fungal evolution.</title>
        <authorList>
            <person name="Traeger S."/>
            <person name="Altegoer F."/>
            <person name="Freitag M."/>
            <person name="Gabaldon T."/>
            <person name="Kempken F."/>
            <person name="Kumar A."/>
            <person name="Marcet-Houben M."/>
            <person name="Poggeler S."/>
            <person name="Stajich J.E."/>
            <person name="Nowrousian M."/>
        </authorList>
    </citation>
    <scope>NUCLEOTIDE SEQUENCE [LARGE SCALE GENOMIC DNA]</scope>
    <source>
        <strain evidence="3">CBS 100304</strain>
        <tissue evidence="2">Vegetative mycelium</tissue>
    </source>
</reference>
<feature type="compositionally biased region" description="Low complexity" evidence="1">
    <location>
        <begin position="152"/>
        <end position="166"/>
    </location>
</feature>
<dbReference type="Proteomes" id="UP000018144">
    <property type="component" value="Unassembled WGS sequence"/>
</dbReference>
<keyword evidence="3" id="KW-1185">Reference proteome</keyword>
<feature type="region of interest" description="Disordered" evidence="1">
    <location>
        <begin position="1"/>
        <end position="55"/>
    </location>
</feature>
<feature type="region of interest" description="Disordered" evidence="1">
    <location>
        <begin position="78"/>
        <end position="590"/>
    </location>
</feature>
<feature type="compositionally biased region" description="Low complexity" evidence="1">
    <location>
        <begin position="373"/>
        <end position="400"/>
    </location>
</feature>
<dbReference type="OMA" id="KYMGVPR"/>
<dbReference type="STRING" id="1076935.U4KTZ7"/>
<feature type="compositionally biased region" description="Pro residues" evidence="1">
    <location>
        <begin position="288"/>
        <end position="301"/>
    </location>
</feature>
<accession>U4KTZ7</accession>